<keyword evidence="2" id="KW-1185">Reference proteome</keyword>
<proteinExistence type="predicted"/>
<evidence type="ECO:0000313" key="2">
    <source>
        <dbReference type="Proteomes" id="UP000799777"/>
    </source>
</evidence>
<accession>A0A9P4H0Q4</accession>
<reference evidence="1" key="1">
    <citation type="journal article" date="2020" name="Stud. Mycol.">
        <title>101 Dothideomycetes genomes: a test case for predicting lifestyles and emergence of pathogens.</title>
        <authorList>
            <person name="Haridas S."/>
            <person name="Albert R."/>
            <person name="Binder M."/>
            <person name="Bloem J."/>
            <person name="Labutti K."/>
            <person name="Salamov A."/>
            <person name="Andreopoulos B."/>
            <person name="Baker S."/>
            <person name="Barry K."/>
            <person name="Bills G."/>
            <person name="Bluhm B."/>
            <person name="Cannon C."/>
            <person name="Castanera R."/>
            <person name="Culley D."/>
            <person name="Daum C."/>
            <person name="Ezra D."/>
            <person name="Gonzalez J."/>
            <person name="Henrissat B."/>
            <person name="Kuo A."/>
            <person name="Liang C."/>
            <person name="Lipzen A."/>
            <person name="Lutzoni F."/>
            <person name="Magnuson J."/>
            <person name="Mondo S."/>
            <person name="Nolan M."/>
            <person name="Ohm R."/>
            <person name="Pangilinan J."/>
            <person name="Park H.-J."/>
            <person name="Ramirez L."/>
            <person name="Alfaro M."/>
            <person name="Sun H."/>
            <person name="Tritt A."/>
            <person name="Yoshinaga Y."/>
            <person name="Zwiers L.-H."/>
            <person name="Turgeon B."/>
            <person name="Goodwin S."/>
            <person name="Spatafora J."/>
            <person name="Crous P."/>
            <person name="Grigoriev I."/>
        </authorList>
    </citation>
    <scope>NUCLEOTIDE SEQUENCE</scope>
    <source>
        <strain evidence="1">CBS 110217</strain>
    </source>
</reference>
<gene>
    <name evidence="1" type="ORF">EK21DRAFT_117321</name>
</gene>
<protein>
    <submittedName>
        <fullName evidence="1">Uncharacterized protein</fullName>
    </submittedName>
</protein>
<dbReference type="OrthoDB" id="4121058at2759"/>
<dbReference type="EMBL" id="ML978280">
    <property type="protein sequence ID" value="KAF2024922.1"/>
    <property type="molecule type" value="Genomic_DNA"/>
</dbReference>
<name>A0A9P4H0Q4_9PLEO</name>
<dbReference type="Proteomes" id="UP000799777">
    <property type="component" value="Unassembled WGS sequence"/>
</dbReference>
<comment type="caution">
    <text evidence="1">The sequence shown here is derived from an EMBL/GenBank/DDBJ whole genome shotgun (WGS) entry which is preliminary data.</text>
</comment>
<sequence>MACFAPPARRDNSLYSSIFQADSGGPTTHPRASIAEVAAILHPEALNLYTNGRKPDVSAPANDSPWHFWSAQLIHYGLPFTKEKSRAKMRLLDALNSLKLELPAWVLKMEAELKKQETDGDR</sequence>
<evidence type="ECO:0000313" key="1">
    <source>
        <dbReference type="EMBL" id="KAF2024922.1"/>
    </source>
</evidence>
<organism evidence="1 2">
    <name type="scientific">Setomelanomma holmii</name>
    <dbReference type="NCBI Taxonomy" id="210430"/>
    <lineage>
        <taxon>Eukaryota</taxon>
        <taxon>Fungi</taxon>
        <taxon>Dikarya</taxon>
        <taxon>Ascomycota</taxon>
        <taxon>Pezizomycotina</taxon>
        <taxon>Dothideomycetes</taxon>
        <taxon>Pleosporomycetidae</taxon>
        <taxon>Pleosporales</taxon>
        <taxon>Pleosporineae</taxon>
        <taxon>Phaeosphaeriaceae</taxon>
        <taxon>Setomelanomma</taxon>
    </lineage>
</organism>
<dbReference type="AlphaFoldDB" id="A0A9P4H0Q4"/>